<keyword evidence="6" id="KW-1185">Reference proteome</keyword>
<dbReference type="PANTHER" id="PTHR37813:SF1">
    <property type="entry name" value="FELS-2 PROPHAGE PROTEIN"/>
    <property type="match status" value="1"/>
</dbReference>
<sequence>MARDLKVQVVLQALDRATRPMRTAMGSSIGLANSLKQTRDHLKGLQAQQRDVSSFRTLSNATRRTGADLKASQDRVAQLSRQLRDTQTPTRALNTEFRRAVREAQALKAKHQEQQRTLQGLRSNLNSAGISTRNLGEHERQLRGEITRANQALTQQEQRLRRVSQQQQRLARAAQQYQRTQQLAGSMATTGAAGMAAGGGALYAGARFMAPGLEFDAAMAKVQSLARIDRNSEPYQLLREQARQLGASTQYTAGEAAGAQGFLAMAGFNPDSIRAAMPGMLSLAKAGDTDLAQTADIASNILSGFGLQADKMGGVGDVLVGTFTRSNTNLQMLGETMKYAAPVAAALGQDIETVAAMAGKLGDAGIQGSMGGTALRAIMNRMSAPPKMAREAMDALGVSAKDAQGNMRQLPDILQELYSKTRAMGNAERAGYFKAIAGEEAVSGLTYLVNQAGSGELQGFIGTLREARGEAGRTAGVMADNLRGDLAALGSAWEDLGIEAMDGQNSALRELVQNLTAVIGKVKQWMVDNPELASGLLKTAAITAALVAGMGALTLGLASVIGPFAMLRYGLTFLGVKGGSAIGIIKGLGGALTWAGRAVLWLGRALMLNPIGLAITAIALGAYLIYKHWDKIVPYFKGLWAEIKAGFNGGFAGIAELIVNFSPVGLFYRAFSAVMRYFGVDMPERFTDYGRQMLAGLVNGITNGLGAVKSAITNAGGQMIGWFKDKLGIHSPSRVFASLGDDTMAGLQRGLQRSQGGPLNAVLGAGQAMVKAGALALGIGGAGQAVAIDSRPPISAGGGPSIVVQGDTLHIQLTAPAGADLAQIEQLFNRLLDQRERHKAARVRSALSDYD</sequence>
<evidence type="ECO:0000259" key="4">
    <source>
        <dbReference type="Pfam" id="PF10145"/>
    </source>
</evidence>
<dbReference type="PANTHER" id="PTHR37813">
    <property type="entry name" value="FELS-2 PROPHAGE PROTEIN"/>
    <property type="match status" value="1"/>
</dbReference>
<name>A0A395R2S8_9PSED</name>
<dbReference type="OrthoDB" id="8019720at2"/>
<feature type="transmembrane region" description="Helical" evidence="3">
    <location>
        <begin position="540"/>
        <end position="567"/>
    </location>
</feature>
<dbReference type="InterPro" id="IPR010090">
    <property type="entry name" value="Phage_tape_meas"/>
</dbReference>
<dbReference type="Pfam" id="PF10145">
    <property type="entry name" value="PhageMin_Tail"/>
    <property type="match status" value="1"/>
</dbReference>
<feature type="domain" description="Phage tail tape measure protein" evidence="4">
    <location>
        <begin position="239"/>
        <end position="438"/>
    </location>
</feature>
<evidence type="ECO:0000313" key="6">
    <source>
        <dbReference type="Proteomes" id="UP000265411"/>
    </source>
</evidence>
<keyword evidence="1" id="KW-1188">Viral release from host cell</keyword>
<protein>
    <submittedName>
        <fullName evidence="5">Phage tail protein</fullName>
    </submittedName>
</protein>
<keyword evidence="2" id="KW-0175">Coiled coil</keyword>
<feature type="transmembrane region" description="Helical" evidence="3">
    <location>
        <begin position="606"/>
        <end position="626"/>
    </location>
</feature>
<accession>A0A395R2S8</accession>
<dbReference type="RefSeq" id="WP_118130780.1">
    <property type="nucleotide sequence ID" value="NZ_LMAZ01000003.1"/>
</dbReference>
<dbReference type="Proteomes" id="UP000265411">
    <property type="component" value="Unassembled WGS sequence"/>
</dbReference>
<evidence type="ECO:0000256" key="2">
    <source>
        <dbReference type="SAM" id="Coils"/>
    </source>
</evidence>
<keyword evidence="3" id="KW-0812">Transmembrane</keyword>
<proteinExistence type="predicted"/>
<keyword evidence="3" id="KW-0472">Membrane</keyword>
<evidence type="ECO:0000256" key="1">
    <source>
        <dbReference type="ARBA" id="ARBA00022612"/>
    </source>
</evidence>
<keyword evidence="3" id="KW-1133">Transmembrane helix</keyword>
<dbReference type="EMBL" id="LMAZ01000003">
    <property type="protein sequence ID" value="RGP54403.1"/>
    <property type="molecule type" value="Genomic_DNA"/>
</dbReference>
<organism evidence="5 6">
    <name type="scientific">Pseudomonas abyssi</name>
    <dbReference type="NCBI Taxonomy" id="170540"/>
    <lineage>
        <taxon>Bacteria</taxon>
        <taxon>Pseudomonadati</taxon>
        <taxon>Pseudomonadota</taxon>
        <taxon>Gammaproteobacteria</taxon>
        <taxon>Pseudomonadales</taxon>
        <taxon>Pseudomonadaceae</taxon>
        <taxon>Pseudomonas</taxon>
    </lineage>
</organism>
<dbReference type="AlphaFoldDB" id="A0A395R2S8"/>
<dbReference type="NCBIfam" id="TIGR01760">
    <property type="entry name" value="tape_meas_TP901"/>
    <property type="match status" value="1"/>
</dbReference>
<gene>
    <name evidence="5" type="ORF">ASB58_11015</name>
</gene>
<evidence type="ECO:0000256" key="3">
    <source>
        <dbReference type="SAM" id="Phobius"/>
    </source>
</evidence>
<feature type="coiled-coil region" evidence="2">
    <location>
        <begin position="94"/>
        <end position="183"/>
    </location>
</feature>
<reference evidence="5 6" key="1">
    <citation type="journal article" date="2018" name="Syst. Appl. Microbiol.">
        <title>Pseudomonas gallaeciensis sp. nov., isolated from crude-oil-contaminated intertidal sand samples after the Prestige oil spill.</title>
        <authorList>
            <person name="Mulet M."/>
            <person name="Sanchez D."/>
            <person name="Rodriguez A.C."/>
            <person name="Nogales B."/>
            <person name="Bosch R."/>
            <person name="Busquets A."/>
            <person name="Gomila M."/>
            <person name="Lalucat J."/>
            <person name="Garcia-Valdes E."/>
        </authorList>
    </citation>
    <scope>NUCLEOTIDE SEQUENCE [LARGE SCALE GENOMIC DNA]</scope>
    <source>
        <strain evidence="5 6">V113</strain>
    </source>
</reference>
<comment type="caution">
    <text evidence="5">The sequence shown here is derived from an EMBL/GenBank/DDBJ whole genome shotgun (WGS) entry which is preliminary data.</text>
</comment>
<evidence type="ECO:0000313" key="5">
    <source>
        <dbReference type="EMBL" id="RGP54403.1"/>
    </source>
</evidence>
<feature type="transmembrane region" description="Helical" evidence="3">
    <location>
        <begin position="646"/>
        <end position="668"/>
    </location>
</feature>